<proteinExistence type="predicted"/>
<gene>
    <name evidence="2" type="ORF">SAMN05660923_02648</name>
</gene>
<feature type="transmembrane region" description="Helical" evidence="1">
    <location>
        <begin position="196"/>
        <end position="219"/>
    </location>
</feature>
<accession>A0A1H3DD90</accession>
<evidence type="ECO:0000313" key="2">
    <source>
        <dbReference type="EMBL" id="SDX64385.1"/>
    </source>
</evidence>
<feature type="transmembrane region" description="Helical" evidence="1">
    <location>
        <begin position="321"/>
        <end position="343"/>
    </location>
</feature>
<name>A0A1H3DD90_9FIRM</name>
<feature type="transmembrane region" description="Helical" evidence="1">
    <location>
        <begin position="277"/>
        <end position="300"/>
    </location>
</feature>
<dbReference type="Proteomes" id="UP000198828">
    <property type="component" value="Unassembled WGS sequence"/>
</dbReference>
<evidence type="ECO:0000256" key="1">
    <source>
        <dbReference type="SAM" id="Phobius"/>
    </source>
</evidence>
<feature type="transmembrane region" description="Helical" evidence="1">
    <location>
        <begin position="689"/>
        <end position="708"/>
    </location>
</feature>
<feature type="transmembrane region" description="Helical" evidence="1">
    <location>
        <begin position="665"/>
        <end position="683"/>
    </location>
</feature>
<keyword evidence="1" id="KW-0812">Transmembrane</keyword>
<keyword evidence="3" id="KW-1185">Reference proteome</keyword>
<feature type="transmembrane region" description="Helical" evidence="1">
    <location>
        <begin position="239"/>
        <end position="265"/>
    </location>
</feature>
<organism evidence="2 3">
    <name type="scientific">Tepidimicrobium xylanilyticum</name>
    <dbReference type="NCBI Taxonomy" id="1123352"/>
    <lineage>
        <taxon>Bacteria</taxon>
        <taxon>Bacillati</taxon>
        <taxon>Bacillota</taxon>
        <taxon>Tissierellia</taxon>
        <taxon>Tissierellales</taxon>
        <taxon>Tepidimicrobiaceae</taxon>
        <taxon>Tepidimicrobium</taxon>
    </lineage>
</organism>
<dbReference type="EMBL" id="FNNG01000015">
    <property type="protein sequence ID" value="SDX64385.1"/>
    <property type="molecule type" value="Genomic_DNA"/>
</dbReference>
<dbReference type="AlphaFoldDB" id="A0A1H3DD90"/>
<dbReference type="RefSeq" id="WP_093754468.1">
    <property type="nucleotide sequence ID" value="NZ_BSYN01000007.1"/>
</dbReference>
<keyword evidence="1" id="KW-0472">Membrane</keyword>
<keyword evidence="1" id="KW-1133">Transmembrane helix</keyword>
<evidence type="ECO:0000313" key="3">
    <source>
        <dbReference type="Proteomes" id="UP000198828"/>
    </source>
</evidence>
<protein>
    <submittedName>
        <fullName evidence="2">Putative ABC transport system permease protein</fullName>
    </submittedName>
</protein>
<feature type="transmembrane region" description="Helical" evidence="1">
    <location>
        <begin position="623"/>
        <end position="644"/>
    </location>
</feature>
<feature type="transmembrane region" description="Helical" evidence="1">
    <location>
        <begin position="7"/>
        <end position="29"/>
    </location>
</feature>
<reference evidence="2 3" key="1">
    <citation type="submission" date="2016-10" db="EMBL/GenBank/DDBJ databases">
        <authorList>
            <person name="de Groot N.N."/>
        </authorList>
    </citation>
    <scope>NUCLEOTIDE SEQUENCE [LARGE SCALE GENOMIC DNA]</scope>
    <source>
        <strain evidence="2 3">DSM 23310</strain>
    </source>
</reference>
<dbReference type="OrthoDB" id="2076832at2"/>
<sequence>MKRILNLLMLILGTLFLFIIIEFSELHYVNKLMYKNSSAFTLICDQSIHSEEEILYHLNKISEEENIYLAKYTMVNSDDIYIYSTDTTLDGKVSLSSGKFPQDGSETYICDKYYDAPNQIGTFKAFLKEDTIRIYPINNLSKVGGYGGLYYIGTTDQEILNRVVEYLNNYLGKTEIFEVYNPNLLEYFLDILSENFMLIGFTALLFVVLFIFSCIRFAISQCKNITILKLWGYSVRRIFLFYLEGFKFSILLNFGILSMGVTIYLKSIGRVNYLSEFLFAIMLFLGIMLLFLLVVVLLVSSFQGKYYSKYELLKNRKTFNIVYKLQLALKCIILIFIIFIFTFSKEINDKLNKFYYGNEYWSYAENIYGTRAWFLTEDPVAFREYELKSKEFYRELEDEMNMFFIRAFNYHKLSSGVYIYDANTDGEIELLSPSGKSIMVNENYLKRHPIKDIHGEDVVNRIIKDELIQNILVPISLKEHEDFIKDKFIEGFYFLKVRVADIYNEKMNMPPEETKIEDLDINIIYVPDNLRYFTYDPDVEGEYGNCVENPIVVIDTLNLDPSNYYSYLTNCCYIEGDIKSTEKFISISEKYGLTNIFNTLSPIYDLRAEEIRNLRNLTRITEILQFILIIGFGVSTILFNLSYYESKKYKLYLKYLFGYSFARRSMHVILINTAAIGIILTYYSVPFIFMLLILLADLLAMILLSALISRKSISYMMKGGH</sequence>